<dbReference type="SUPFAM" id="SSF57501">
    <property type="entry name" value="Cystine-knot cytokines"/>
    <property type="match status" value="1"/>
</dbReference>
<evidence type="ECO:0000259" key="2">
    <source>
        <dbReference type="PROSITE" id="PS50278"/>
    </source>
</evidence>
<organism evidence="3">
    <name type="scientific">Portunus trituberculatus</name>
    <name type="common">Swimming crab</name>
    <name type="synonym">Neptunus trituberculatus</name>
    <dbReference type="NCBI Taxonomy" id="210409"/>
    <lineage>
        <taxon>Eukaryota</taxon>
        <taxon>Metazoa</taxon>
        <taxon>Ecdysozoa</taxon>
        <taxon>Arthropoda</taxon>
        <taxon>Crustacea</taxon>
        <taxon>Multicrustacea</taxon>
        <taxon>Malacostraca</taxon>
        <taxon>Eumalacostraca</taxon>
        <taxon>Eucarida</taxon>
        <taxon>Decapoda</taxon>
        <taxon>Pleocyemata</taxon>
        <taxon>Brachyura</taxon>
        <taxon>Eubrachyura</taxon>
        <taxon>Portunoidea</taxon>
        <taxon>Portunidae</taxon>
        <taxon>Portuninae</taxon>
        <taxon>Portunus</taxon>
    </lineage>
</organism>
<dbReference type="GO" id="GO:0005576">
    <property type="term" value="C:extracellular region"/>
    <property type="evidence" value="ECO:0007669"/>
    <property type="project" value="UniProtKB-SubCell"/>
</dbReference>
<proteinExistence type="evidence at transcript level"/>
<protein>
    <submittedName>
        <fullName evidence="3">PDGF/VEGF-related factor</fullName>
    </submittedName>
</protein>
<dbReference type="AlphaFoldDB" id="A0A173GPH9"/>
<feature type="chain" id="PRO_5008006538" evidence="1">
    <location>
        <begin position="17"/>
        <end position="193"/>
    </location>
</feature>
<dbReference type="PROSITE" id="PS50278">
    <property type="entry name" value="PDGF_2"/>
    <property type="match status" value="1"/>
</dbReference>
<name>A0A173GPH9_PORTR</name>
<evidence type="ECO:0000256" key="1">
    <source>
        <dbReference type="SAM" id="SignalP"/>
    </source>
</evidence>
<dbReference type="EMBL" id="KU361821">
    <property type="protein sequence ID" value="ANH58176.1"/>
    <property type="molecule type" value="mRNA"/>
</dbReference>
<feature type="signal peptide" evidence="1">
    <location>
        <begin position="1"/>
        <end position="16"/>
    </location>
</feature>
<sequence length="193" mass="21884">MRIVLLLTLVVALCHGFTQNCPAKSRAEKKFWYKQSLVTHCNRPTDSLVQLKVPDGYDYVKPSVVKINQCSGLFCSEYPMKCVARSFQTKTVQVEAFRRGSHSPTCVDVSLQEHTACGCSCDRTTCEPNEVFDDETCSCVCDPRLKSQCDARLAKNHEVRWSERACACLCIHLIDCGSSMEWNQWLCRCDPKQ</sequence>
<dbReference type="InterPro" id="IPR000072">
    <property type="entry name" value="PDGF/VEGF_dom"/>
</dbReference>
<dbReference type="InterPro" id="IPR029034">
    <property type="entry name" value="Cystine-knot_cytokine"/>
</dbReference>
<dbReference type="Gene3D" id="2.10.90.10">
    <property type="entry name" value="Cystine-knot cytokines"/>
    <property type="match status" value="1"/>
</dbReference>
<keyword evidence="1" id="KW-0732">Signal</keyword>
<accession>A0A173GPH9</accession>
<dbReference type="GO" id="GO:0008083">
    <property type="term" value="F:growth factor activity"/>
    <property type="evidence" value="ECO:0007669"/>
    <property type="project" value="InterPro"/>
</dbReference>
<reference evidence="3" key="1">
    <citation type="submission" date="2015-12" db="EMBL/GenBank/DDBJ databases">
        <authorList>
            <person name="Shamseldin A."/>
            <person name="Moawad H."/>
            <person name="Abd El-Rahim W.M."/>
            <person name="Sadowsky M.J."/>
        </authorList>
    </citation>
    <scope>NUCLEOTIDE SEQUENCE</scope>
</reference>
<evidence type="ECO:0000313" key="3">
    <source>
        <dbReference type="EMBL" id="ANH58176.1"/>
    </source>
</evidence>
<dbReference type="GO" id="GO:0016020">
    <property type="term" value="C:membrane"/>
    <property type="evidence" value="ECO:0007669"/>
    <property type="project" value="InterPro"/>
</dbReference>
<dbReference type="OrthoDB" id="6346729at2759"/>
<feature type="domain" description="Platelet-derived growth factor (PDGF) family profile" evidence="2">
    <location>
        <begin position="59"/>
        <end position="124"/>
    </location>
</feature>